<dbReference type="GO" id="GO:0006412">
    <property type="term" value="P:translation"/>
    <property type="evidence" value="ECO:0007669"/>
    <property type="project" value="UniProtKB-UniRule"/>
</dbReference>
<comment type="function">
    <text evidence="5">This is one of the proteins that binds to the 5S RNA in the ribosome where it forms part of the central protuberance.</text>
</comment>
<keyword evidence="10" id="KW-1185">Reference proteome</keyword>
<dbReference type="SUPFAM" id="SSF50715">
    <property type="entry name" value="Ribosomal protein L25-like"/>
    <property type="match status" value="1"/>
</dbReference>
<keyword evidence="4 5" id="KW-0687">Ribonucleoprotein</keyword>
<dbReference type="AlphaFoldDB" id="A0A6L9S2B1"/>
<evidence type="ECO:0000256" key="2">
    <source>
        <dbReference type="ARBA" id="ARBA00022884"/>
    </source>
</evidence>
<comment type="similarity">
    <text evidence="5">Belongs to the bacterial ribosomal protein bL25 family. CTC subfamily.</text>
</comment>
<comment type="caution">
    <text evidence="9">The sequence shown here is derived from an EMBL/GenBank/DDBJ whole genome shotgun (WGS) entry which is preliminary data.</text>
</comment>
<dbReference type="Gene3D" id="2.40.240.10">
    <property type="entry name" value="Ribosomal Protein L25, Chain P"/>
    <property type="match status" value="1"/>
</dbReference>
<dbReference type="InterPro" id="IPR020056">
    <property type="entry name" value="Rbsml_bL25/Gln-tRNA_synth_N"/>
</dbReference>
<dbReference type="GO" id="GO:0003735">
    <property type="term" value="F:structural constituent of ribosome"/>
    <property type="evidence" value="ECO:0007669"/>
    <property type="project" value="InterPro"/>
</dbReference>
<dbReference type="NCBIfam" id="TIGR00731">
    <property type="entry name" value="bL25_bact_ctc"/>
    <property type="match status" value="1"/>
</dbReference>
<dbReference type="EMBL" id="JAAGOA010000003">
    <property type="protein sequence ID" value="NED99584.1"/>
    <property type="molecule type" value="Genomic_DNA"/>
</dbReference>
<dbReference type="InterPro" id="IPR020057">
    <property type="entry name" value="Ribosomal_bL25_b-dom"/>
</dbReference>
<keyword evidence="1 5" id="KW-0699">rRNA-binding</keyword>
<dbReference type="Proteomes" id="UP000475214">
    <property type="component" value="Unassembled WGS sequence"/>
</dbReference>
<organism evidence="9 10">
    <name type="scientific">Phytoactinopolyspora halotolerans</name>
    <dbReference type="NCBI Taxonomy" id="1981512"/>
    <lineage>
        <taxon>Bacteria</taxon>
        <taxon>Bacillati</taxon>
        <taxon>Actinomycetota</taxon>
        <taxon>Actinomycetes</taxon>
        <taxon>Jiangellales</taxon>
        <taxon>Jiangellaceae</taxon>
        <taxon>Phytoactinopolyspora</taxon>
    </lineage>
</organism>
<evidence type="ECO:0000256" key="5">
    <source>
        <dbReference type="HAMAP-Rule" id="MF_01334"/>
    </source>
</evidence>
<evidence type="ECO:0000313" key="9">
    <source>
        <dbReference type="EMBL" id="NED99584.1"/>
    </source>
</evidence>
<dbReference type="PANTHER" id="PTHR33284">
    <property type="entry name" value="RIBOSOMAL PROTEIN L25/GLN-TRNA SYNTHETASE, ANTI-CODON-BINDING DOMAIN-CONTAINING PROTEIN"/>
    <property type="match status" value="1"/>
</dbReference>
<comment type="subunit">
    <text evidence="5">Part of the 50S ribosomal subunit; part of the 5S rRNA/L5/L18/L25 subcomplex. Contacts the 5S rRNA. Binds to the 5S rRNA independently of L5 and L18.</text>
</comment>
<reference evidence="9 10" key="1">
    <citation type="submission" date="2020-02" db="EMBL/GenBank/DDBJ databases">
        <authorList>
            <person name="Li X.-J."/>
            <person name="Han X.-M."/>
        </authorList>
    </citation>
    <scope>NUCLEOTIDE SEQUENCE [LARGE SCALE GENOMIC DNA]</scope>
    <source>
        <strain evidence="9 10">CCTCC AB 2017055</strain>
    </source>
</reference>
<dbReference type="NCBIfam" id="NF004612">
    <property type="entry name" value="PRK05943.1"/>
    <property type="match status" value="1"/>
</dbReference>
<evidence type="ECO:0000313" key="10">
    <source>
        <dbReference type="Proteomes" id="UP000475214"/>
    </source>
</evidence>
<evidence type="ECO:0000256" key="4">
    <source>
        <dbReference type="ARBA" id="ARBA00023274"/>
    </source>
</evidence>
<evidence type="ECO:0000259" key="8">
    <source>
        <dbReference type="Pfam" id="PF14693"/>
    </source>
</evidence>
<dbReference type="GO" id="GO:0022625">
    <property type="term" value="C:cytosolic large ribosomal subunit"/>
    <property type="evidence" value="ECO:0007669"/>
    <property type="project" value="TreeGrafter"/>
</dbReference>
<feature type="region of interest" description="Disordered" evidence="6">
    <location>
        <begin position="177"/>
        <end position="212"/>
    </location>
</feature>
<protein>
    <recommendedName>
        <fullName evidence="5">Large ribosomal subunit protein bL25</fullName>
    </recommendedName>
    <alternativeName>
        <fullName evidence="5">General stress protein CTC</fullName>
    </alternativeName>
</protein>
<feature type="compositionally biased region" description="Low complexity" evidence="6">
    <location>
        <begin position="195"/>
        <end position="205"/>
    </location>
</feature>
<sequence length="212" mass="22441">MSDVKIAAELRTEFGKGAARRLRRADKVPAVLYGHGTDPIHLALPGHDTMLALKNPNALVTLDIAGGGNEMALPKHIQRDPLKGFIEHVDFLLVRRGEKVVVDIPVVLEGDPISGSMVSLDQPTISIEAEATHLPESIHVSIEGMDIGTQIHAKDLQLPKGSTLAADEELLVVNITAETAAEPAPEEAEEEAGEGAETAEAQAAESGESDSE</sequence>
<name>A0A6L9S2B1_9ACTN</name>
<feature type="domain" description="Large ribosomal subunit protein bL25 L25" evidence="7">
    <location>
        <begin position="6"/>
        <end position="91"/>
    </location>
</feature>
<evidence type="ECO:0000256" key="6">
    <source>
        <dbReference type="SAM" id="MobiDB-lite"/>
    </source>
</evidence>
<dbReference type="Gene3D" id="2.170.120.20">
    <property type="entry name" value="Ribosomal protein L25, beta domain"/>
    <property type="match status" value="1"/>
</dbReference>
<dbReference type="NCBIfam" id="NF004131">
    <property type="entry name" value="PRK05618.2-1"/>
    <property type="match status" value="1"/>
</dbReference>
<dbReference type="InterPro" id="IPR011035">
    <property type="entry name" value="Ribosomal_bL25/Gln-tRNA_synth"/>
</dbReference>
<proteinExistence type="inferred from homology"/>
<accession>A0A6L9S2B1</accession>
<gene>
    <name evidence="5" type="primary">rplY</name>
    <name evidence="5" type="synonym">ctc</name>
    <name evidence="9" type="ORF">G1H10_05335</name>
</gene>
<evidence type="ECO:0000256" key="3">
    <source>
        <dbReference type="ARBA" id="ARBA00022980"/>
    </source>
</evidence>
<feature type="compositionally biased region" description="Acidic residues" evidence="6">
    <location>
        <begin position="184"/>
        <end position="194"/>
    </location>
</feature>
<dbReference type="InterPro" id="IPR037121">
    <property type="entry name" value="Ribosomal_bL25_C"/>
</dbReference>
<keyword evidence="2 5" id="KW-0694">RNA-binding</keyword>
<evidence type="ECO:0000256" key="1">
    <source>
        <dbReference type="ARBA" id="ARBA00022730"/>
    </source>
</evidence>
<dbReference type="GO" id="GO:0008097">
    <property type="term" value="F:5S rRNA binding"/>
    <property type="evidence" value="ECO:0007669"/>
    <property type="project" value="InterPro"/>
</dbReference>
<dbReference type="Pfam" id="PF14693">
    <property type="entry name" value="Ribosomal_TL5_C"/>
    <property type="match status" value="1"/>
</dbReference>
<dbReference type="HAMAP" id="MF_01334">
    <property type="entry name" value="Ribosomal_bL25_CTC"/>
    <property type="match status" value="1"/>
</dbReference>
<feature type="domain" description="Large ribosomal subunit protein bL25 beta" evidence="8">
    <location>
        <begin position="99"/>
        <end position="177"/>
    </location>
</feature>
<dbReference type="RefSeq" id="WP_163733772.1">
    <property type="nucleotide sequence ID" value="NZ_JAAGOA010000003.1"/>
</dbReference>
<dbReference type="PANTHER" id="PTHR33284:SF1">
    <property type="entry name" value="RIBOSOMAL PROTEIN L25_GLN-TRNA SYNTHETASE, ANTI-CODON-BINDING DOMAIN-CONTAINING PROTEIN"/>
    <property type="match status" value="1"/>
</dbReference>
<dbReference type="InterPro" id="IPR029751">
    <property type="entry name" value="Ribosomal_L25_dom"/>
</dbReference>
<dbReference type="InterPro" id="IPR001021">
    <property type="entry name" value="Ribosomal_bL25_long"/>
</dbReference>
<dbReference type="CDD" id="cd00495">
    <property type="entry name" value="Ribosomal_L25_TL5_CTC"/>
    <property type="match status" value="1"/>
</dbReference>
<dbReference type="InterPro" id="IPR020930">
    <property type="entry name" value="Ribosomal_uL5_bac-type"/>
</dbReference>
<keyword evidence="3 5" id="KW-0689">Ribosomal protein</keyword>
<dbReference type="Pfam" id="PF01386">
    <property type="entry name" value="Ribosomal_L25p"/>
    <property type="match status" value="1"/>
</dbReference>
<evidence type="ECO:0000259" key="7">
    <source>
        <dbReference type="Pfam" id="PF01386"/>
    </source>
</evidence>